<reference evidence="1 3" key="2">
    <citation type="journal article" date="2014" name="Genome Announc.">
        <title>Genome Sequence and Methylome of Soil Bacterium Gemmatirosa kalamazoonensis KBS708T, a Member of the Rarely Cultivated Gemmatimonadetes Phylum.</title>
        <authorList>
            <person name="Debruyn J.M."/>
            <person name="Radosevich M."/>
            <person name="Wommack K.E."/>
            <person name="Polson S.W."/>
            <person name="Hauser L.J."/>
            <person name="Fawaz M.N."/>
            <person name="Korlach J."/>
            <person name="Tsai Y.C."/>
        </authorList>
    </citation>
    <scope>NUCLEOTIDE SEQUENCE [LARGE SCALE GENOMIC DNA]</scope>
    <source>
        <strain evidence="1 3">KBS708</strain>
        <plasmid evidence="1">1</plasmid>
        <plasmid evidence="3">Plasmid 1</plasmid>
    </source>
</reference>
<keyword evidence="3" id="KW-1185">Reference proteome</keyword>
<reference evidence="1" key="1">
    <citation type="submission" date="2013-12" db="EMBL/GenBank/DDBJ databases">
        <authorList>
            <person name="DeBruyn J.M."/>
            <person name="Radosevich M."/>
            <person name="Wommack K.Eric."/>
            <person name="Polson S."/>
            <person name="Hauser L.J."/>
            <person name="Fawaz M.N."/>
            <person name="Korlach J."/>
            <person name="Tsai Y.-C."/>
        </authorList>
    </citation>
    <scope>NUCLEOTIDE SEQUENCE</scope>
    <source>
        <strain evidence="1">KBS708</strain>
        <plasmid evidence="1">1</plasmid>
    </source>
</reference>
<accession>W0RRD4</accession>
<sequence>MSRPRTLRAGQAFGTLAALLRDPWAAAQLADEDLLRVFPRGAPQHVAALLAFFPERVTLHGWEGLFKLRPLDFLALVEFARRPPVPAAIREPLSERVALHEVRDLVEQLARVPIAVVFDGRRTITELRARAKRPPRRRLRIVDYVLARPAESEPRPTRSVA</sequence>
<keyword evidence="1" id="KW-0614">Plasmid</keyword>
<evidence type="ECO:0000313" key="2">
    <source>
        <dbReference type="EMBL" id="AHG92215.1"/>
    </source>
</evidence>
<organism evidence="1 3">
    <name type="scientific">Gemmatirosa kalamazoonensis</name>
    <dbReference type="NCBI Taxonomy" id="861299"/>
    <lineage>
        <taxon>Bacteria</taxon>
        <taxon>Pseudomonadati</taxon>
        <taxon>Gemmatimonadota</taxon>
        <taxon>Gemmatimonadia</taxon>
        <taxon>Gemmatimonadales</taxon>
        <taxon>Gemmatimonadaceae</taxon>
        <taxon>Gemmatirosa</taxon>
    </lineage>
</organism>
<dbReference type="AlphaFoldDB" id="W0RRD4"/>
<protein>
    <submittedName>
        <fullName evidence="1">Uncharacterized protein</fullName>
    </submittedName>
</protein>
<dbReference type="Proteomes" id="UP000019151">
    <property type="component" value="Plasmid 1"/>
</dbReference>
<dbReference type="InParanoid" id="W0RRD4"/>
<evidence type="ECO:0000313" key="3">
    <source>
        <dbReference type="Proteomes" id="UP000019151"/>
    </source>
</evidence>
<dbReference type="KEGG" id="gba:J421_4613"/>
<evidence type="ECO:0000313" key="1">
    <source>
        <dbReference type="EMBL" id="AHG92148.1"/>
    </source>
</evidence>
<dbReference type="RefSeq" id="WP_025413568.1">
    <property type="nucleotide sequence ID" value="NZ_CP007129.1"/>
</dbReference>
<dbReference type="KEGG" id="gba:J421_4680"/>
<name>W0RRD4_9BACT</name>
<gene>
    <name evidence="1" type="ORF">J421_4613</name>
    <name evidence="2" type="ORF">J421_4680</name>
</gene>
<geneLocation type="plasmid" evidence="1 3">
    <name>1</name>
</geneLocation>
<proteinExistence type="predicted"/>
<dbReference type="EMBL" id="CP007129">
    <property type="protein sequence ID" value="AHG92148.1"/>
    <property type="molecule type" value="Genomic_DNA"/>
</dbReference>
<dbReference type="HOGENOM" id="CLU_1641321_0_0_0"/>
<dbReference type="EMBL" id="CP007129">
    <property type="protein sequence ID" value="AHG92215.1"/>
    <property type="molecule type" value="Genomic_DNA"/>
</dbReference>